<proteinExistence type="predicted"/>
<dbReference type="Proteomes" id="UP001610335">
    <property type="component" value="Unassembled WGS sequence"/>
</dbReference>
<evidence type="ECO:0000313" key="2">
    <source>
        <dbReference type="Proteomes" id="UP001610335"/>
    </source>
</evidence>
<comment type="caution">
    <text evidence="1">The sequence shown here is derived from an EMBL/GenBank/DDBJ whole genome shotgun (WGS) entry which is preliminary data.</text>
</comment>
<accession>A0ABR4ISR3</accession>
<organism evidence="1 2">
    <name type="scientific">Aspergillus cavernicola</name>
    <dbReference type="NCBI Taxonomy" id="176166"/>
    <lineage>
        <taxon>Eukaryota</taxon>
        <taxon>Fungi</taxon>
        <taxon>Dikarya</taxon>
        <taxon>Ascomycota</taxon>
        <taxon>Pezizomycotina</taxon>
        <taxon>Eurotiomycetes</taxon>
        <taxon>Eurotiomycetidae</taxon>
        <taxon>Eurotiales</taxon>
        <taxon>Aspergillaceae</taxon>
        <taxon>Aspergillus</taxon>
        <taxon>Aspergillus subgen. Nidulantes</taxon>
    </lineage>
</organism>
<evidence type="ECO:0008006" key="3">
    <source>
        <dbReference type="Google" id="ProtNLM"/>
    </source>
</evidence>
<evidence type="ECO:0000313" key="1">
    <source>
        <dbReference type="EMBL" id="KAL2830799.1"/>
    </source>
</evidence>
<sequence>MEQYAAQNRAYADAMEAVYGAFGKDLDVAALYADSMMSLTPWKLWDLKTGEPNPGTRTLDAKRVLETALRNKESSRHPGLLHYYIHLIEMSPTPELGLVAADHLRELVPDSGHANHMPSHLDVLVGDYRAAIRANQCATIADEKYLHHEGVMNFYSNYRMHNYHTLIYAAMFAAQKQVALDAVDRMEATLPKELLTAMANFIEVFMSVRPHVMVRFGMWEEIIALPLPDDPSLYCVTTAATLYAKGIAHAATGDIPEAEHYRRLYHEAVKLVPESRLDFPNKCVDVLGVAAAMLDGEIEYRRGNYTLAFAHLQRSIELDDGLGYSEPWSWMQPARHAYAALLLEQGYVEDAAAVYRCDLGLDDSVIRARRHIGNVWALHGYHECLVRLGRVDEAKVIEPQLKLAVAIADVPIEASCFCRTTSMRTCSQNRCH</sequence>
<reference evidence="1 2" key="1">
    <citation type="submission" date="2024-07" db="EMBL/GenBank/DDBJ databases">
        <title>Section-level genome sequencing and comparative genomics of Aspergillus sections Usti and Cavernicolus.</title>
        <authorList>
            <consortium name="Lawrence Berkeley National Laboratory"/>
            <person name="Nybo J.L."/>
            <person name="Vesth T.C."/>
            <person name="Theobald S."/>
            <person name="Frisvad J.C."/>
            <person name="Larsen T.O."/>
            <person name="Kjaerboelling I."/>
            <person name="Rothschild-Mancinelli K."/>
            <person name="Lyhne E.K."/>
            <person name="Kogle M.E."/>
            <person name="Barry K."/>
            <person name="Clum A."/>
            <person name="Na H."/>
            <person name="Ledsgaard L."/>
            <person name="Lin J."/>
            <person name="Lipzen A."/>
            <person name="Kuo A."/>
            <person name="Riley R."/>
            <person name="Mondo S."/>
            <person name="LaButti K."/>
            <person name="Haridas S."/>
            <person name="Pangalinan J."/>
            <person name="Salamov A.A."/>
            <person name="Simmons B.A."/>
            <person name="Magnuson J.K."/>
            <person name="Chen J."/>
            <person name="Drula E."/>
            <person name="Henrissat B."/>
            <person name="Wiebenga A."/>
            <person name="Lubbers R.J."/>
            <person name="Gomes A.C."/>
            <person name="Makela M.R."/>
            <person name="Stajich J."/>
            <person name="Grigoriev I.V."/>
            <person name="Mortensen U.H."/>
            <person name="De vries R.P."/>
            <person name="Baker S.E."/>
            <person name="Andersen M.R."/>
        </authorList>
    </citation>
    <scope>NUCLEOTIDE SEQUENCE [LARGE SCALE GENOMIC DNA]</scope>
    <source>
        <strain evidence="1 2">CBS 600.67</strain>
    </source>
</reference>
<gene>
    <name evidence="1" type="ORF">BDW59DRAFT_140849</name>
</gene>
<protein>
    <recommendedName>
        <fullName evidence="3">Tetratricopeptide repeat domain protein</fullName>
    </recommendedName>
</protein>
<keyword evidence="2" id="KW-1185">Reference proteome</keyword>
<dbReference type="PANTHER" id="PTHR45588">
    <property type="entry name" value="TPR DOMAIN-CONTAINING PROTEIN"/>
    <property type="match status" value="1"/>
</dbReference>
<dbReference type="PANTHER" id="PTHR45588:SF3">
    <property type="entry name" value="TPR DOMAIN PROTEIN"/>
    <property type="match status" value="1"/>
</dbReference>
<dbReference type="EMBL" id="JBFXLS010000011">
    <property type="protein sequence ID" value="KAL2830799.1"/>
    <property type="molecule type" value="Genomic_DNA"/>
</dbReference>
<dbReference type="InterPro" id="IPR011990">
    <property type="entry name" value="TPR-like_helical_dom_sf"/>
</dbReference>
<dbReference type="SUPFAM" id="SSF48452">
    <property type="entry name" value="TPR-like"/>
    <property type="match status" value="1"/>
</dbReference>
<name>A0ABR4ISR3_9EURO</name>
<dbReference type="Gene3D" id="1.25.40.10">
    <property type="entry name" value="Tetratricopeptide repeat domain"/>
    <property type="match status" value="1"/>
</dbReference>